<feature type="compositionally biased region" description="Gly residues" evidence="1">
    <location>
        <begin position="920"/>
        <end position="938"/>
    </location>
</feature>
<protein>
    <submittedName>
        <fullName evidence="2">Uncharacterized protein</fullName>
    </submittedName>
</protein>
<evidence type="ECO:0000313" key="2">
    <source>
        <dbReference type="EMBL" id="CAK9864791.1"/>
    </source>
</evidence>
<dbReference type="EMBL" id="OZ023715">
    <property type="protein sequence ID" value="CAK9864791.1"/>
    <property type="molecule type" value="Genomic_DNA"/>
</dbReference>
<accession>A0ABP1AR16</accession>
<gene>
    <name evidence="2" type="ORF">CSSPJE1EN2_LOCUS7786</name>
</gene>
<dbReference type="InterPro" id="IPR032675">
    <property type="entry name" value="LRR_dom_sf"/>
</dbReference>
<reference evidence="2" key="1">
    <citation type="submission" date="2024-03" db="EMBL/GenBank/DDBJ databases">
        <authorList>
            <consortium name="ELIXIR-Norway"/>
            <consortium name="Elixir Norway"/>
        </authorList>
    </citation>
    <scope>NUCLEOTIDE SEQUENCE</scope>
</reference>
<feature type="region of interest" description="Disordered" evidence="1">
    <location>
        <begin position="798"/>
        <end position="826"/>
    </location>
</feature>
<feature type="region of interest" description="Disordered" evidence="1">
    <location>
        <begin position="845"/>
        <end position="1026"/>
    </location>
</feature>
<name>A0ABP1AR16_9BRYO</name>
<dbReference type="Gene3D" id="3.80.10.10">
    <property type="entry name" value="Ribonuclease Inhibitor"/>
    <property type="match status" value="2"/>
</dbReference>
<organism evidence="2 3">
    <name type="scientific">Sphagnum jensenii</name>
    <dbReference type="NCBI Taxonomy" id="128206"/>
    <lineage>
        <taxon>Eukaryota</taxon>
        <taxon>Viridiplantae</taxon>
        <taxon>Streptophyta</taxon>
        <taxon>Embryophyta</taxon>
        <taxon>Bryophyta</taxon>
        <taxon>Sphagnophytina</taxon>
        <taxon>Sphagnopsida</taxon>
        <taxon>Sphagnales</taxon>
        <taxon>Sphagnaceae</taxon>
        <taxon>Sphagnum</taxon>
    </lineage>
</organism>
<feature type="compositionally biased region" description="Low complexity" evidence="1">
    <location>
        <begin position="973"/>
        <end position="985"/>
    </location>
</feature>
<evidence type="ECO:0000256" key="1">
    <source>
        <dbReference type="SAM" id="MobiDB-lite"/>
    </source>
</evidence>
<sequence length="1364" mass="148414">MDPKFWGETFHGQISKQDQSLKSVAGDAAIKQSFPWSLKASSKKMSPQWPMRLFERIKGFKPWRHDPSGPLHKAYLTNSPKGPFVEQGKRNLTKLQSDPSIEGQSINMPKLQMEWEIDILYSEGWDQPRVLKRTLDTSGLTFILHEPSCHIWGLWCAKYISYVEEHASGATGIVNTFESAIPTEYHTTDDSGLEECKTQNGFDAVLAAIGRCQTLNDLSIVGELNLQELLQLCKSLITSHVVTLELTQPQLGDEGAAILCEMMTRNHSIKRLGFHEISVIASTSASFGSMLSKNSTLESLNLGLYCEMSPSEAEALLRPLTGIEGQPPLNTSLKHLKMQGYGDNGAKAVGAMLATNITLTHLVLFPIFNAGPSDVCIILQSLKTNKTLQVLEIYWGIYYSKVENTTSEVKKGYHKWGHQDLEEVFVVTMDLLQENPWLEDVNLFRLNNVHKMAIKAQLNTNASIRSRITSQHNVSEKEVSQKLLEIQTCDGVEVGVDKLKECTISTMGNSSIHVHQKDDEIMLQTNVASTSGLLSSSPDAMVTSFHQTLNFITKYLKISCLDKVYHQVNGGIHEDVHAKQLLESHGQHNPRGIIVTSRIQAHEQRVQFLFGNTHAMTKVVGVGLDYAQVYWTQNNEILVEAIEEDGWGRLWQEAFTIGSSFHEPILMYMPSNVNDVESLDGQTIEEICWDDVFGTISSCGEVFLLELITTFFMTRKVIEDYEIPMTIQDSSSTRPNAIDNIGWEGKFDCDSIQKFTIGGTQHPNNLLGLLWNIFSSGGTHVGGAFDYIVGHEDDGQGALSQNGGIDGGGDNNTNGDGGANASNGRIDTCDNNFQGGGRVVNVGSDNTYEGGRRVNASSGGVDAGGDNVTHDGGKTNGDGDNNAQGGGKVDVGGDNVTHGGGDINAQGGGRVDVGGDNVTHGGGGANGGGDNDAQGGGKVDASGDNNTHGNGRANGGGGVDGGSHNNAHGDGEINGIGDNNANGDEGAFGGGDDGSENNGHNGKSGNGGGSGGGGGEGRGNENNGHLMQEPQKKIVKVQPGSKGYWCCNGKTKARIVEPKGLKDAHITPNISFGFFIDVDGIKTLQTEISVNFDMKHAEPNEVEAKRFGWFQRRLKVSLECSEDDAAKLQDDEVLDGESQKRTWKANVQKNSGTTQFGVNGNMKGGLPFIQGGGSVNISRTMGINSSLNEEAIETLNKQIDGGFTSRRRCSQGKKDCLFYEFNYLKYPKTIDDVDSEDKRESYINTGLCSSVKPKVMGTWDSLDESKTSYMYTFEAQRTVCELKRTWVPILKNKSIRNEVEQIYKVEIHVNHQMTHICRFKPRRALKEGERDTLGELLEVGFIKSPPLSPLTLPASSSVSHHSSS</sequence>
<dbReference type="PANTHER" id="PTHR47679">
    <property type="entry name" value="PROTEIN TORNADO 1"/>
    <property type="match status" value="1"/>
</dbReference>
<proteinExistence type="predicted"/>
<feature type="compositionally biased region" description="Gly residues" evidence="1">
    <location>
        <begin position="898"/>
        <end position="912"/>
    </location>
</feature>
<evidence type="ECO:0000313" key="3">
    <source>
        <dbReference type="Proteomes" id="UP001497522"/>
    </source>
</evidence>
<keyword evidence="3" id="KW-1185">Reference proteome</keyword>
<feature type="compositionally biased region" description="Gly residues" evidence="1">
    <location>
        <begin position="952"/>
        <end position="961"/>
    </location>
</feature>
<feature type="compositionally biased region" description="Gly residues" evidence="1">
    <location>
        <begin position="1002"/>
        <end position="1017"/>
    </location>
</feature>
<feature type="compositionally biased region" description="Gly residues" evidence="1">
    <location>
        <begin position="804"/>
        <end position="818"/>
    </location>
</feature>
<dbReference type="Proteomes" id="UP001497522">
    <property type="component" value="Chromosome 14"/>
</dbReference>
<dbReference type="PANTHER" id="PTHR47679:SF1">
    <property type="entry name" value="PROTEIN TORNADO 1"/>
    <property type="match status" value="1"/>
</dbReference>
<dbReference type="SUPFAM" id="SSF52047">
    <property type="entry name" value="RNI-like"/>
    <property type="match status" value="1"/>
</dbReference>